<reference evidence="1 2" key="1">
    <citation type="submission" date="2018-06" db="EMBL/GenBank/DDBJ databases">
        <title>Genomic Encyclopedia of Type Strains, Phase III (KMG-III): the genomes of soil and plant-associated and newly described type strains.</title>
        <authorList>
            <person name="Whitman W."/>
        </authorList>
    </citation>
    <scope>NUCLEOTIDE SEQUENCE [LARGE SCALE GENOMIC DNA]</scope>
    <source>
        <strain evidence="1 2">CGMCC 4.7090</strain>
    </source>
</reference>
<gene>
    <name evidence="1" type="ORF">B0I29_12478</name>
</gene>
<dbReference type="RefSeq" id="WP_111654122.1">
    <property type="nucleotide sequence ID" value="NZ_JACHWI010000004.1"/>
</dbReference>
<organism evidence="1 2">
    <name type="scientific">Actinoplanes lutulentus</name>
    <dbReference type="NCBI Taxonomy" id="1287878"/>
    <lineage>
        <taxon>Bacteria</taxon>
        <taxon>Bacillati</taxon>
        <taxon>Actinomycetota</taxon>
        <taxon>Actinomycetes</taxon>
        <taxon>Micromonosporales</taxon>
        <taxon>Micromonosporaceae</taxon>
        <taxon>Actinoplanes</taxon>
    </lineage>
</organism>
<dbReference type="OrthoDB" id="9182727at2"/>
<dbReference type="AlphaFoldDB" id="A0A327YZ97"/>
<dbReference type="Proteomes" id="UP000249341">
    <property type="component" value="Unassembled WGS sequence"/>
</dbReference>
<accession>A0A327YZ97</accession>
<keyword evidence="2" id="KW-1185">Reference proteome</keyword>
<evidence type="ECO:0000313" key="1">
    <source>
        <dbReference type="EMBL" id="RAK27191.1"/>
    </source>
</evidence>
<sequence length="203" mass="23443">MPEILVPENVRDKVLRELYRQVDALDWEEIPLRVRTTYYTRWVEDHAIGGSLADYMTAEGMRVWLKDVPLKEYARAVENFGPYSRYVAKFLTPPSDFIPSLLGAEWSVQARSIGEKPMHCVATNGSIERYVCWGRARNFRDLTWAALNEAVDSVQRPMVIVYVSDEIPINPKRAARFRSIAEHCGIDLDFTRRHWNTAPTVVL</sequence>
<dbReference type="EMBL" id="QLMJ01000024">
    <property type="protein sequence ID" value="RAK27191.1"/>
    <property type="molecule type" value="Genomic_DNA"/>
</dbReference>
<proteinExistence type="predicted"/>
<comment type="caution">
    <text evidence="1">The sequence shown here is derived from an EMBL/GenBank/DDBJ whole genome shotgun (WGS) entry which is preliminary data.</text>
</comment>
<protein>
    <submittedName>
        <fullName evidence="1">Uncharacterized protein</fullName>
    </submittedName>
</protein>
<evidence type="ECO:0000313" key="2">
    <source>
        <dbReference type="Proteomes" id="UP000249341"/>
    </source>
</evidence>
<name>A0A327YZ97_9ACTN</name>